<dbReference type="AlphaFoldDB" id="A0A9D9E1D8"/>
<dbReference type="SUPFAM" id="SSF55681">
    <property type="entry name" value="Class II aaRS and biotin synthetases"/>
    <property type="match status" value="1"/>
</dbReference>
<dbReference type="EMBL" id="JADIMW010000026">
    <property type="protein sequence ID" value="MBO8437799.1"/>
    <property type="molecule type" value="Genomic_DNA"/>
</dbReference>
<organism evidence="3 4">
    <name type="scientific">Candidatus Caccoplasma merdipullorum</name>
    <dbReference type="NCBI Taxonomy" id="2840718"/>
    <lineage>
        <taxon>Bacteria</taxon>
        <taxon>Pseudomonadati</taxon>
        <taxon>Bacteroidota</taxon>
        <taxon>Bacteroidia</taxon>
        <taxon>Bacteroidales</taxon>
        <taxon>Bacteroidaceae</taxon>
        <taxon>Bacteroidaceae incertae sedis</taxon>
        <taxon>Candidatus Caccoplasma</taxon>
    </lineage>
</organism>
<dbReference type="PANTHER" id="PTHR12835">
    <property type="entry name" value="BIOTIN PROTEIN LIGASE"/>
    <property type="match status" value="1"/>
</dbReference>
<proteinExistence type="predicted"/>
<comment type="caution">
    <text evidence="3">The sequence shown here is derived from an EMBL/GenBank/DDBJ whole genome shotgun (WGS) entry which is preliminary data.</text>
</comment>
<name>A0A9D9E1D8_9BACT</name>
<dbReference type="InterPro" id="IPR004408">
    <property type="entry name" value="Biotin_CoA_COase_ligase"/>
</dbReference>
<gene>
    <name evidence="3" type="ORF">IAC54_02730</name>
</gene>
<keyword evidence="1 3" id="KW-0436">Ligase</keyword>
<evidence type="ECO:0000256" key="1">
    <source>
        <dbReference type="ARBA" id="ARBA00022598"/>
    </source>
</evidence>
<accession>A0A9D9E1D8</accession>
<dbReference type="NCBIfam" id="TIGR00121">
    <property type="entry name" value="birA_ligase"/>
    <property type="match status" value="1"/>
</dbReference>
<dbReference type="EC" id="6.3.4.15" evidence="3"/>
<reference evidence="3" key="1">
    <citation type="submission" date="2020-10" db="EMBL/GenBank/DDBJ databases">
        <authorList>
            <person name="Gilroy R."/>
        </authorList>
    </citation>
    <scope>NUCLEOTIDE SEQUENCE</scope>
    <source>
        <strain evidence="3">G3-4614</strain>
    </source>
</reference>
<dbReference type="PROSITE" id="PS51733">
    <property type="entry name" value="BPL_LPL_CATALYTIC"/>
    <property type="match status" value="1"/>
</dbReference>
<reference evidence="3" key="2">
    <citation type="journal article" date="2021" name="PeerJ">
        <title>Extensive microbial diversity within the chicken gut microbiome revealed by metagenomics and culture.</title>
        <authorList>
            <person name="Gilroy R."/>
            <person name="Ravi A."/>
            <person name="Getino M."/>
            <person name="Pursley I."/>
            <person name="Horton D.L."/>
            <person name="Alikhan N.F."/>
            <person name="Baker D."/>
            <person name="Gharbi K."/>
            <person name="Hall N."/>
            <person name="Watson M."/>
            <person name="Adriaenssens E.M."/>
            <person name="Foster-Nyarko E."/>
            <person name="Jarju S."/>
            <person name="Secka A."/>
            <person name="Antonio M."/>
            <person name="Oren A."/>
            <person name="Chaudhuri R.R."/>
            <person name="La Ragione R."/>
            <person name="Hildebrand F."/>
            <person name="Pallen M.J."/>
        </authorList>
    </citation>
    <scope>NUCLEOTIDE SEQUENCE</scope>
    <source>
        <strain evidence="3">G3-4614</strain>
    </source>
</reference>
<dbReference type="Gene3D" id="3.30.930.10">
    <property type="entry name" value="Bira Bifunctional Protein, Domain 2"/>
    <property type="match status" value="1"/>
</dbReference>
<dbReference type="Pfam" id="PF03099">
    <property type="entry name" value="BPL_LplA_LipB"/>
    <property type="match status" value="1"/>
</dbReference>
<evidence type="ECO:0000259" key="2">
    <source>
        <dbReference type="PROSITE" id="PS51733"/>
    </source>
</evidence>
<dbReference type="InterPro" id="IPR004143">
    <property type="entry name" value="BPL_LPL_catalytic"/>
</dbReference>
<dbReference type="InterPro" id="IPR045864">
    <property type="entry name" value="aa-tRNA-synth_II/BPL/LPL"/>
</dbReference>
<protein>
    <submittedName>
        <fullName evidence="3">Biotin--[acetyl-CoA-carboxylase] ligase</fullName>
        <ecNumber evidence="3">6.3.4.15</ecNumber>
    </submittedName>
</protein>
<dbReference type="Proteomes" id="UP000823636">
    <property type="component" value="Unassembled WGS sequence"/>
</dbReference>
<dbReference type="CDD" id="cd16442">
    <property type="entry name" value="BPL"/>
    <property type="match status" value="1"/>
</dbReference>
<dbReference type="GO" id="GO:0005737">
    <property type="term" value="C:cytoplasm"/>
    <property type="evidence" value="ECO:0007669"/>
    <property type="project" value="TreeGrafter"/>
</dbReference>
<sequence length="247" mass="28013">MDIDPTYIYIEETDSTNSYLSRMLAEQPDTPAYTVIRAAYQYAGRGQRGHHWEAQRGKNLLFSILLRPQNIKAANGFAIQQIVSLSIHKVLSQYADGFSIKWPNDIYWNNKKICGFITENSITGEYIDTSVVGIGINLNQRAFISSAPNPVSLWQIINRESSAQEIMEQITAEVIDGIEQYDAACSEAVSRRYIQAMYRARGVYPYSSKGREFRAMICTVTPQGELVLCEEDGTISSYRFKEVTYII</sequence>
<evidence type="ECO:0000313" key="3">
    <source>
        <dbReference type="EMBL" id="MBO8437799.1"/>
    </source>
</evidence>
<dbReference type="PANTHER" id="PTHR12835:SF5">
    <property type="entry name" value="BIOTIN--PROTEIN LIGASE"/>
    <property type="match status" value="1"/>
</dbReference>
<evidence type="ECO:0000313" key="4">
    <source>
        <dbReference type="Proteomes" id="UP000823636"/>
    </source>
</evidence>
<dbReference type="GO" id="GO:0004077">
    <property type="term" value="F:biotin--[biotin carboxyl-carrier protein] ligase activity"/>
    <property type="evidence" value="ECO:0007669"/>
    <property type="project" value="UniProtKB-EC"/>
</dbReference>
<feature type="domain" description="BPL/LPL catalytic" evidence="2">
    <location>
        <begin position="1"/>
        <end position="182"/>
    </location>
</feature>